<sequence length="41" mass="4734">MFLTCYSQVNQIAHFIKIHFTTSEYKLNASPADDVNKITPF</sequence>
<dbReference type="HOGENOM" id="CLU_3296222_0_0_6"/>
<accession>S5MLC0</accession>
<evidence type="ECO:0000313" key="1">
    <source>
        <dbReference type="EMBL" id="AGR57336.1"/>
    </source>
</evidence>
<dbReference type="AlphaFoldDB" id="S5MLC0"/>
<dbReference type="EMBL" id="CP006608">
    <property type="protein sequence ID" value="AGR57336.1"/>
    <property type="molecule type" value="Genomic_DNA"/>
</dbReference>
<gene>
    <name evidence="1" type="ORF">A464_150</name>
</gene>
<dbReference type="KEGG" id="sbz:A464_150"/>
<name>S5MLC0_SALBN</name>
<dbReference type="Proteomes" id="UP000015042">
    <property type="component" value="Chromosome"/>
</dbReference>
<reference evidence="1 2" key="1">
    <citation type="submission" date="2013-07" db="EMBL/GenBank/DDBJ databases">
        <title>Genome sequence of Salmonella bongori N268-08 - a rare clinical isolate.</title>
        <authorList>
            <person name="Marti R."/>
            <person name="Hagens S."/>
            <person name="Loessner M.J."/>
            <person name="Klumpp J."/>
        </authorList>
    </citation>
    <scope>NUCLEOTIDE SEQUENCE [LARGE SCALE GENOMIC DNA]</scope>
    <source>
        <strain evidence="1 2">N268-08</strain>
    </source>
</reference>
<organism evidence="1 2">
    <name type="scientific">Salmonella bongori N268-08</name>
    <dbReference type="NCBI Taxonomy" id="1197719"/>
    <lineage>
        <taxon>Bacteria</taxon>
        <taxon>Pseudomonadati</taxon>
        <taxon>Pseudomonadota</taxon>
        <taxon>Gammaproteobacteria</taxon>
        <taxon>Enterobacterales</taxon>
        <taxon>Enterobacteriaceae</taxon>
        <taxon>Salmonella</taxon>
    </lineage>
</organism>
<proteinExistence type="predicted"/>
<protein>
    <submittedName>
        <fullName evidence="1">Uncharacterized protein</fullName>
    </submittedName>
</protein>
<evidence type="ECO:0000313" key="2">
    <source>
        <dbReference type="Proteomes" id="UP000015042"/>
    </source>
</evidence>
<dbReference type="PATRIC" id="fig|1197719.3.peg.150"/>